<evidence type="ECO:0000313" key="9">
    <source>
        <dbReference type="EMBL" id="KAK5167956.1"/>
    </source>
</evidence>
<evidence type="ECO:0000256" key="3">
    <source>
        <dbReference type="ARBA" id="ARBA00022737"/>
    </source>
</evidence>
<dbReference type="Gene3D" id="3.30.160.60">
    <property type="entry name" value="Classic Zinc Finger"/>
    <property type="match status" value="1"/>
</dbReference>
<comment type="caution">
    <text evidence="9">The sequence shown here is derived from an EMBL/GenBank/DDBJ whole genome shotgun (WGS) entry which is preliminary data.</text>
</comment>
<accession>A0AAV9P966</accession>
<keyword evidence="5" id="KW-0862">Zinc</keyword>
<protein>
    <recommendedName>
        <fullName evidence="8">C2H2-type domain-containing protein</fullName>
    </recommendedName>
</protein>
<dbReference type="EMBL" id="JAVRRT010000010">
    <property type="protein sequence ID" value="KAK5167956.1"/>
    <property type="molecule type" value="Genomic_DNA"/>
</dbReference>
<evidence type="ECO:0000256" key="2">
    <source>
        <dbReference type="ARBA" id="ARBA00022723"/>
    </source>
</evidence>
<dbReference type="SUPFAM" id="SSF57667">
    <property type="entry name" value="beta-beta-alpha zinc fingers"/>
    <property type="match status" value="1"/>
</dbReference>
<evidence type="ECO:0000256" key="1">
    <source>
        <dbReference type="ARBA" id="ARBA00004123"/>
    </source>
</evidence>
<evidence type="ECO:0000256" key="6">
    <source>
        <dbReference type="ARBA" id="ARBA00023242"/>
    </source>
</evidence>
<proteinExistence type="predicted"/>
<dbReference type="RefSeq" id="XP_064657566.1">
    <property type="nucleotide sequence ID" value="XM_064803765.1"/>
</dbReference>
<evidence type="ECO:0000256" key="4">
    <source>
        <dbReference type="ARBA" id="ARBA00022771"/>
    </source>
</evidence>
<dbReference type="PROSITE" id="PS50157">
    <property type="entry name" value="ZINC_FINGER_C2H2_2"/>
    <property type="match status" value="1"/>
</dbReference>
<dbReference type="AlphaFoldDB" id="A0AAV9P966"/>
<dbReference type="GO" id="GO:0005634">
    <property type="term" value="C:nucleus"/>
    <property type="evidence" value="ECO:0007669"/>
    <property type="project" value="UniProtKB-SubCell"/>
</dbReference>
<keyword evidence="4 7" id="KW-0863">Zinc-finger</keyword>
<evidence type="ECO:0000313" key="10">
    <source>
        <dbReference type="Proteomes" id="UP001337655"/>
    </source>
</evidence>
<keyword evidence="2" id="KW-0479">Metal-binding</keyword>
<evidence type="ECO:0000256" key="5">
    <source>
        <dbReference type="ARBA" id="ARBA00022833"/>
    </source>
</evidence>
<dbReference type="GO" id="GO:0000981">
    <property type="term" value="F:DNA-binding transcription factor activity, RNA polymerase II-specific"/>
    <property type="evidence" value="ECO:0007669"/>
    <property type="project" value="TreeGrafter"/>
</dbReference>
<keyword evidence="3" id="KW-0677">Repeat</keyword>
<reference evidence="9 10" key="1">
    <citation type="submission" date="2023-08" db="EMBL/GenBank/DDBJ databases">
        <title>Black Yeasts Isolated from many extreme environments.</title>
        <authorList>
            <person name="Coleine C."/>
            <person name="Stajich J.E."/>
            <person name="Selbmann L."/>
        </authorList>
    </citation>
    <scope>NUCLEOTIDE SEQUENCE [LARGE SCALE GENOMIC DNA]</scope>
    <source>
        <strain evidence="9 10">CCFEE 5935</strain>
    </source>
</reference>
<name>A0AAV9P966_9PEZI</name>
<gene>
    <name evidence="9" type="ORF">LTR77_006523</name>
</gene>
<dbReference type="GO" id="GO:0008270">
    <property type="term" value="F:zinc ion binding"/>
    <property type="evidence" value="ECO:0007669"/>
    <property type="project" value="UniProtKB-KW"/>
</dbReference>
<evidence type="ECO:0000259" key="8">
    <source>
        <dbReference type="PROSITE" id="PS50157"/>
    </source>
</evidence>
<feature type="domain" description="C2H2-type" evidence="8">
    <location>
        <begin position="194"/>
        <end position="222"/>
    </location>
</feature>
<dbReference type="PANTHER" id="PTHR24394:SF44">
    <property type="entry name" value="ZINC FINGER PROTEIN 271-LIKE"/>
    <property type="match status" value="1"/>
</dbReference>
<evidence type="ECO:0000256" key="7">
    <source>
        <dbReference type="PROSITE-ProRule" id="PRU00042"/>
    </source>
</evidence>
<dbReference type="PANTHER" id="PTHR24394">
    <property type="entry name" value="ZINC FINGER PROTEIN"/>
    <property type="match status" value="1"/>
</dbReference>
<dbReference type="PROSITE" id="PS00028">
    <property type="entry name" value="ZINC_FINGER_C2H2_1"/>
    <property type="match status" value="1"/>
</dbReference>
<dbReference type="Proteomes" id="UP001337655">
    <property type="component" value="Unassembled WGS sequence"/>
</dbReference>
<keyword evidence="10" id="KW-1185">Reference proteome</keyword>
<organism evidence="9 10">
    <name type="scientific">Saxophila tyrrhenica</name>
    <dbReference type="NCBI Taxonomy" id="1690608"/>
    <lineage>
        <taxon>Eukaryota</taxon>
        <taxon>Fungi</taxon>
        <taxon>Dikarya</taxon>
        <taxon>Ascomycota</taxon>
        <taxon>Pezizomycotina</taxon>
        <taxon>Dothideomycetes</taxon>
        <taxon>Dothideomycetidae</taxon>
        <taxon>Mycosphaerellales</taxon>
        <taxon>Extremaceae</taxon>
        <taxon>Saxophila</taxon>
    </lineage>
</organism>
<comment type="subcellular location">
    <subcellularLocation>
        <location evidence="1">Nucleus</location>
    </subcellularLocation>
</comment>
<sequence>MQPASASASPAKLRLFSHPLPEAREFYTHAKAKTTDWCQKLDPRPQMIYIMTEELEASRGNMQLNESVSMRLFDTFQETKAFPAVLEWTKARRPLGYILPPYVGGNYALAVCQSINDSRKRGMKLECSYCSSSYPLHQYNDHLSSNVKHTLTDRPLVCPVCDKRTFTVEEADPGLLNKPAKTPHAEHVRTCQRYPCSQCSETFTFAHSRDDHFNWHQTTDRPHTCEQCEQAFVSKFGLKRTSTSISQKTTQGSVYLQTATRSLRYEIC</sequence>
<keyword evidence="6" id="KW-0539">Nucleus</keyword>
<dbReference type="InterPro" id="IPR036236">
    <property type="entry name" value="Znf_C2H2_sf"/>
</dbReference>
<dbReference type="GeneID" id="89927863"/>
<dbReference type="InterPro" id="IPR013087">
    <property type="entry name" value="Znf_C2H2_type"/>
</dbReference>